<dbReference type="AlphaFoldDB" id="D4KC22"/>
<dbReference type="HOGENOM" id="CLU_2450228_0_0_9"/>
<dbReference type="PATRIC" id="fig|657322.3.peg.2122"/>
<dbReference type="KEGG" id="fpa:FPR_21930"/>
<organism evidence="1 2">
    <name type="scientific">Faecalibacterium prausnitzii SL3/3</name>
    <dbReference type="NCBI Taxonomy" id="657322"/>
    <lineage>
        <taxon>Bacteria</taxon>
        <taxon>Bacillati</taxon>
        <taxon>Bacillota</taxon>
        <taxon>Clostridia</taxon>
        <taxon>Eubacteriales</taxon>
        <taxon>Oscillospiraceae</taxon>
        <taxon>Faecalibacterium</taxon>
    </lineage>
</organism>
<gene>
    <name evidence="1" type="ORF">FPR_21930</name>
</gene>
<reference evidence="1 2" key="1">
    <citation type="submission" date="2010-03" db="EMBL/GenBank/DDBJ databases">
        <title>The genome sequence of Faecalibacterium prausnitzii SL3/3.</title>
        <authorList>
            <consortium name="metaHIT consortium -- http://www.metahit.eu/"/>
            <person name="Pajon A."/>
            <person name="Turner K."/>
            <person name="Parkhill J."/>
            <person name="Duncan S."/>
            <person name="Flint H."/>
        </authorList>
    </citation>
    <scope>NUCLEOTIDE SEQUENCE [LARGE SCALE GENOMIC DNA]</scope>
    <source>
        <strain evidence="1 2">SL3/3</strain>
    </source>
</reference>
<dbReference type="Proteomes" id="UP000007059">
    <property type="component" value="Chromosome"/>
</dbReference>
<dbReference type="EMBL" id="FP929046">
    <property type="protein sequence ID" value="CBL02385.1"/>
    <property type="molecule type" value="Genomic_DNA"/>
</dbReference>
<name>D4KC22_9FIRM</name>
<protein>
    <submittedName>
        <fullName evidence="1">Uncharacterized protein</fullName>
    </submittedName>
</protein>
<proteinExistence type="predicted"/>
<sequence length="89" mass="9542">MSTSDKKKLDGFGAASTYALKSDITAMYRYKGSVASTDKLPTSGQTIGDVYDVGNGMNYAWNGSNWDALGEIFTITKITNTEIDTVLAS</sequence>
<reference evidence="1 2" key="2">
    <citation type="submission" date="2010-03" db="EMBL/GenBank/DDBJ databases">
        <authorList>
            <person name="Pajon A."/>
        </authorList>
    </citation>
    <scope>NUCLEOTIDE SEQUENCE [LARGE SCALE GENOMIC DNA]</scope>
    <source>
        <strain evidence="1 2">SL3/3</strain>
    </source>
</reference>
<evidence type="ECO:0000313" key="2">
    <source>
        <dbReference type="Proteomes" id="UP000007059"/>
    </source>
</evidence>
<accession>D4KC22</accession>
<evidence type="ECO:0000313" key="1">
    <source>
        <dbReference type="EMBL" id="CBL02385.1"/>
    </source>
</evidence>